<proteinExistence type="predicted"/>
<accession>A0AAU9AMI5</accession>
<reference evidence="1 2" key="1">
    <citation type="journal article" date="2017" name="DNA Res.">
        <title>Complete genome sequence and expression profile of the commercial lytic enzyme producer Lysobacter enzymogenes M497-1.</title>
        <authorList>
            <person name="Takami H."/>
            <person name="Toyoda A."/>
            <person name="Uchiyama I."/>
            <person name="Itoh T."/>
            <person name="Takaki Y."/>
            <person name="Arai W."/>
            <person name="Nishi S."/>
            <person name="Kawai M."/>
            <person name="Shinya K."/>
            <person name="Ikeda H."/>
        </authorList>
    </citation>
    <scope>NUCLEOTIDE SEQUENCE [LARGE SCALE GENOMIC DNA]</scope>
    <source>
        <strain evidence="1 2">M497-1</strain>
    </source>
</reference>
<dbReference type="EMBL" id="AP014940">
    <property type="protein sequence ID" value="BAV98554.1"/>
    <property type="molecule type" value="Genomic_DNA"/>
</dbReference>
<protein>
    <submittedName>
        <fullName evidence="1">Uncharacterized protein</fullName>
    </submittedName>
</protein>
<name>A0AAU9AMI5_LYSEN</name>
<evidence type="ECO:0000313" key="1">
    <source>
        <dbReference type="EMBL" id="BAV98554.1"/>
    </source>
</evidence>
<dbReference type="AlphaFoldDB" id="A0AAU9AMI5"/>
<dbReference type="KEGG" id="lem:LEN_3067"/>
<gene>
    <name evidence="1" type="ORF">LEN_3067</name>
</gene>
<organism evidence="1 2">
    <name type="scientific">Lysobacter enzymogenes</name>
    <dbReference type="NCBI Taxonomy" id="69"/>
    <lineage>
        <taxon>Bacteria</taxon>
        <taxon>Pseudomonadati</taxon>
        <taxon>Pseudomonadota</taxon>
        <taxon>Gammaproteobacteria</taxon>
        <taxon>Lysobacterales</taxon>
        <taxon>Lysobacteraceae</taxon>
        <taxon>Lysobacter</taxon>
    </lineage>
</organism>
<sequence length="170" mass="18784">MMGAFLLSPADASHAVRDASGFLQDHEQAPGGVQRIVLRSMRRRYREPDPPDCLAWARYRHPADSEQFEMRLSAEHAASLAGAWFACEIRSNYPGLVPPVPRTALHDGLRLHRATRLPPDFLADILLSYWNGDARPTPDAALILHASARGGWGAAVDVELKLHPYVSQEG</sequence>
<dbReference type="Proteomes" id="UP000218824">
    <property type="component" value="Chromosome"/>
</dbReference>
<evidence type="ECO:0000313" key="2">
    <source>
        <dbReference type="Proteomes" id="UP000218824"/>
    </source>
</evidence>